<dbReference type="Gene3D" id="3.40.50.150">
    <property type="entry name" value="Vaccinia Virus protein VP39"/>
    <property type="match status" value="1"/>
</dbReference>
<reference evidence="1 2" key="1">
    <citation type="submission" date="2019-07" db="EMBL/GenBank/DDBJ databases">
        <authorList>
            <person name="Kim J.K."/>
            <person name="Cheong H.-M."/>
            <person name="Choi Y."/>
            <person name="Hwang K.J."/>
            <person name="Lee S."/>
            <person name="Choi C."/>
        </authorList>
    </citation>
    <scope>NUCLEOTIDE SEQUENCE [LARGE SCALE GENOMIC DNA]</scope>
    <source>
        <strain evidence="1 2">KS 22</strain>
    </source>
</reference>
<dbReference type="EMBL" id="CP041969">
    <property type="protein sequence ID" value="QMV44977.1"/>
    <property type="molecule type" value="Genomic_DNA"/>
</dbReference>
<keyword evidence="2" id="KW-1185">Reference proteome</keyword>
<dbReference type="GO" id="GO:0032259">
    <property type="term" value="P:methylation"/>
    <property type="evidence" value="ECO:0007669"/>
    <property type="project" value="UniProtKB-KW"/>
</dbReference>
<accession>A0A7G5C6Z3</accession>
<dbReference type="KEGG" id="cchl:FPL14_11015"/>
<keyword evidence="1" id="KW-0489">Methyltransferase</keyword>
<dbReference type="Proteomes" id="UP000515679">
    <property type="component" value="Chromosome"/>
</dbReference>
<dbReference type="Pfam" id="PF13578">
    <property type="entry name" value="Methyltransf_24"/>
    <property type="match status" value="1"/>
</dbReference>
<dbReference type="GO" id="GO:0008168">
    <property type="term" value="F:methyltransferase activity"/>
    <property type="evidence" value="ECO:0007669"/>
    <property type="project" value="UniProtKB-KW"/>
</dbReference>
<dbReference type="SUPFAM" id="SSF53335">
    <property type="entry name" value="S-adenosyl-L-methionine-dependent methyltransferases"/>
    <property type="match status" value="2"/>
</dbReference>
<protein>
    <submittedName>
        <fullName evidence="1">Class I SAM-dependent methyltransferase</fullName>
    </submittedName>
</protein>
<organism evidence="1 2">
    <name type="scientific">Cohnella cholangitidis</name>
    <dbReference type="NCBI Taxonomy" id="2598458"/>
    <lineage>
        <taxon>Bacteria</taxon>
        <taxon>Bacillati</taxon>
        <taxon>Bacillota</taxon>
        <taxon>Bacilli</taxon>
        <taxon>Bacillales</taxon>
        <taxon>Paenibacillaceae</taxon>
        <taxon>Cohnella</taxon>
    </lineage>
</organism>
<proteinExistence type="predicted"/>
<dbReference type="AlphaFoldDB" id="A0A7G5C6Z3"/>
<evidence type="ECO:0000313" key="2">
    <source>
        <dbReference type="Proteomes" id="UP000515679"/>
    </source>
</evidence>
<evidence type="ECO:0000313" key="1">
    <source>
        <dbReference type="EMBL" id="QMV44977.1"/>
    </source>
</evidence>
<dbReference type="Gene3D" id="3.40.50.720">
    <property type="entry name" value="NAD(P)-binding Rossmann-like Domain"/>
    <property type="match status" value="1"/>
</dbReference>
<gene>
    <name evidence="1" type="ORF">FPL14_11015</name>
</gene>
<keyword evidence="1" id="KW-0808">Transferase</keyword>
<dbReference type="InterPro" id="IPR029063">
    <property type="entry name" value="SAM-dependent_MTases_sf"/>
</dbReference>
<name>A0A7G5C6Z3_9BACL</name>
<sequence length="378" mass="43303">MNETTSKKIIIFGTGSYADKLCDSFPELNVEYFVDNDSNKWGSEFNGKKIESPETLLKENPDHLAVLIASSYANQISSQLNNLGFQEGRQYFFIKDLSFLAGYFRLYEDGHYYSPYPSNQEIRARESELFDRTRSELPGIDLNVADQLSFLRAISVYIREFPYVGGNGNNGLRYVGDNLYFGLADAFCLYGIIRHVKPRRIIEVGSGYSSAVMLDTNSMFCNGNVNCTFIEPYPDRLLSLLSSEEERQRIVAEKLQDVDIALFDELEAGDILFIDSSHVSKIGSDVNRLIFDILPRLKAGVFIHFHDIFYPFELPATWIYEGRAWNESYILRAFLQFNESYKIKLWNHYLSLHHAKFYSELIPPGSLLGGGSIWIEKC</sequence>